<dbReference type="Pfam" id="PF03704">
    <property type="entry name" value="BTAD"/>
    <property type="match status" value="1"/>
</dbReference>
<feature type="DNA-binding region" description="OmpR/PhoB-type" evidence="6">
    <location>
        <begin position="9"/>
        <end position="114"/>
    </location>
</feature>
<dbReference type="GO" id="GO:0000160">
    <property type="term" value="P:phosphorelay signal transduction system"/>
    <property type="evidence" value="ECO:0007669"/>
    <property type="project" value="UniProtKB-KW"/>
</dbReference>
<dbReference type="Gene3D" id="1.25.40.10">
    <property type="entry name" value="Tetratricopeptide repeat domain"/>
    <property type="match status" value="1"/>
</dbReference>
<evidence type="ECO:0000313" key="10">
    <source>
        <dbReference type="Proteomes" id="UP000050867"/>
    </source>
</evidence>
<dbReference type="InterPro" id="IPR051677">
    <property type="entry name" value="AfsR-DnrI-RedD_regulator"/>
</dbReference>
<dbReference type="PROSITE" id="PS51755">
    <property type="entry name" value="OMPR_PHOB"/>
    <property type="match status" value="1"/>
</dbReference>
<dbReference type="EMBL" id="LLZU01000010">
    <property type="protein sequence ID" value="KRV49713.1"/>
    <property type="molecule type" value="Genomic_DNA"/>
</dbReference>
<evidence type="ECO:0000256" key="2">
    <source>
        <dbReference type="ARBA" id="ARBA00023012"/>
    </source>
</evidence>
<dbReference type="SUPFAM" id="SSF46894">
    <property type="entry name" value="C-terminal effector domain of the bipartite response regulators"/>
    <property type="match status" value="1"/>
</dbReference>
<reference evidence="9 10" key="1">
    <citation type="submission" date="2015-10" db="EMBL/GenBank/DDBJ databases">
        <title>Draft genome sequence of pyrrolomycin-producing Streptomyces vitaminophilus.</title>
        <authorList>
            <person name="Graham D.E."/>
            <person name="Mahan K.M."/>
            <person name="Klingeman D.M."/>
            <person name="Hettich R.L."/>
            <person name="Parry R.J."/>
        </authorList>
    </citation>
    <scope>NUCLEOTIDE SEQUENCE [LARGE SCALE GENOMIC DNA]</scope>
    <source>
        <strain evidence="9 10">ATCC 31673</strain>
    </source>
</reference>
<dbReference type="eggNOG" id="COG3629">
    <property type="taxonomic scope" value="Bacteria"/>
</dbReference>
<evidence type="ECO:0000256" key="7">
    <source>
        <dbReference type="SAM" id="MobiDB-lite"/>
    </source>
</evidence>
<dbReference type="InterPro" id="IPR036388">
    <property type="entry name" value="WH-like_DNA-bd_sf"/>
</dbReference>
<dbReference type="AlphaFoldDB" id="A0A0T6LUR4"/>
<keyword evidence="10" id="KW-1185">Reference proteome</keyword>
<protein>
    <recommendedName>
        <fullName evidence="8">OmpR/PhoB-type domain-containing protein</fullName>
    </recommendedName>
</protein>
<accession>A0A0T6LUR4</accession>
<sequence length="693" mass="74230">MNHTVWPGEGAGAVPGPTLSIGVLGPMEVRYEDVDRTPTAQMARRVLALLLLNANRAVPVSTFVEELWEDVPPRLARKTIQTYMYQLRKGIEGAAGSGRRKLLETRPNGYLIRLAPAELDLWEFDRLVDASRAALAAGQAAAAAGTLRSALGLWRGAALADIEPGPLLQARAAKLEDARLGALELRIEADLRLGRHRSLLGELRELTGNHPLNESFSAQLMLAACRAGQRGIALDTYARLRQRLVEELGIEPSERLQKLQHDVLTESPALGPPDAPPPESATVTRGAGTVPCAQLPPDSHDFVGRDRELSLLISLSRPGADSAVSGPPVIAVVGAPGLGKSAVAVRAAHTLRDRFPDGQLYAVLHDAHGAPLAPSVVLRSLLHDVGVPSERIPAGLQERARMFRSWCAERALLVLLDDAASADQLLPLLPAGGASLVLITSRTRLPGLPGAATVPLRPLDTASSVALLAQVTGPERVERELAAAREIVRLCGHLPLGMRAAGEKLAARPMRSLAAFATRLADEHFRLDELRCGPFDVRARLRAASERLTAEDRWTLRRLSRGPRRLGLGDAARLLELDARCTEILVGSLLDSHVLEEVGEGRFAIPELLRLTVATGYRDDEPVGPGGLGLAGPPDPGVRGAPTTDRERYRCSCRCSAWAHPRALPAKVRGGLPEWVTSGAGRRFAGAGLPQRC</sequence>
<dbReference type="CDD" id="cd15831">
    <property type="entry name" value="BTAD"/>
    <property type="match status" value="1"/>
</dbReference>
<dbReference type="SMART" id="SM00862">
    <property type="entry name" value="Trans_reg_C"/>
    <property type="match status" value="1"/>
</dbReference>
<dbReference type="Proteomes" id="UP000050867">
    <property type="component" value="Unassembled WGS sequence"/>
</dbReference>
<dbReference type="InterPro" id="IPR016032">
    <property type="entry name" value="Sig_transdc_resp-reg_C-effctor"/>
</dbReference>
<evidence type="ECO:0000259" key="8">
    <source>
        <dbReference type="PROSITE" id="PS51755"/>
    </source>
</evidence>
<keyword evidence="4 6" id="KW-0238">DNA-binding</keyword>
<comment type="similarity">
    <text evidence="1">Belongs to the AfsR/DnrI/RedD regulatory family.</text>
</comment>
<keyword evidence="3" id="KW-0805">Transcription regulation</keyword>
<dbReference type="InterPro" id="IPR005158">
    <property type="entry name" value="BTAD"/>
</dbReference>
<comment type="caution">
    <text evidence="9">The sequence shown here is derived from an EMBL/GenBank/DDBJ whole genome shotgun (WGS) entry which is preliminary data.</text>
</comment>
<proteinExistence type="inferred from homology"/>
<evidence type="ECO:0000256" key="6">
    <source>
        <dbReference type="PROSITE-ProRule" id="PRU01091"/>
    </source>
</evidence>
<evidence type="ECO:0000256" key="4">
    <source>
        <dbReference type="ARBA" id="ARBA00023125"/>
    </source>
</evidence>
<organism evidence="9 10">
    <name type="scientific">Wenjunlia vitaminophila</name>
    <name type="common">Streptomyces vitaminophilus</name>
    <dbReference type="NCBI Taxonomy" id="76728"/>
    <lineage>
        <taxon>Bacteria</taxon>
        <taxon>Bacillati</taxon>
        <taxon>Actinomycetota</taxon>
        <taxon>Actinomycetes</taxon>
        <taxon>Kitasatosporales</taxon>
        <taxon>Streptomycetaceae</taxon>
        <taxon>Wenjunlia</taxon>
    </lineage>
</organism>
<dbReference type="Gene3D" id="1.10.10.10">
    <property type="entry name" value="Winged helix-like DNA-binding domain superfamily/Winged helix DNA-binding domain"/>
    <property type="match status" value="1"/>
</dbReference>
<dbReference type="InterPro" id="IPR001867">
    <property type="entry name" value="OmpR/PhoB-type_DNA-bd"/>
</dbReference>
<evidence type="ECO:0000313" key="9">
    <source>
        <dbReference type="EMBL" id="KRV49713.1"/>
    </source>
</evidence>
<feature type="region of interest" description="Disordered" evidence="7">
    <location>
        <begin position="623"/>
        <end position="644"/>
    </location>
</feature>
<dbReference type="SUPFAM" id="SSF48452">
    <property type="entry name" value="TPR-like"/>
    <property type="match status" value="1"/>
</dbReference>
<dbReference type="InterPro" id="IPR011990">
    <property type="entry name" value="TPR-like_helical_dom_sf"/>
</dbReference>
<keyword evidence="5" id="KW-0804">Transcription</keyword>
<feature type="compositionally biased region" description="Pro residues" evidence="7">
    <location>
        <begin position="270"/>
        <end position="279"/>
    </location>
</feature>
<evidence type="ECO:0000256" key="3">
    <source>
        <dbReference type="ARBA" id="ARBA00023015"/>
    </source>
</evidence>
<dbReference type="GO" id="GO:0043531">
    <property type="term" value="F:ADP binding"/>
    <property type="evidence" value="ECO:0007669"/>
    <property type="project" value="InterPro"/>
</dbReference>
<dbReference type="RefSeq" id="WP_018383793.1">
    <property type="nucleotide sequence ID" value="NZ_LLZU01000010.1"/>
</dbReference>
<dbReference type="STRING" id="76728.AQ490_18560"/>
<dbReference type="InterPro" id="IPR027417">
    <property type="entry name" value="P-loop_NTPase"/>
</dbReference>
<feature type="region of interest" description="Disordered" evidence="7">
    <location>
        <begin position="266"/>
        <end position="285"/>
    </location>
</feature>
<dbReference type="SUPFAM" id="SSF52540">
    <property type="entry name" value="P-loop containing nucleoside triphosphate hydrolases"/>
    <property type="match status" value="1"/>
</dbReference>
<dbReference type="Pfam" id="PF00486">
    <property type="entry name" value="Trans_reg_C"/>
    <property type="match status" value="1"/>
</dbReference>
<dbReference type="PANTHER" id="PTHR35807">
    <property type="entry name" value="TRANSCRIPTIONAL REGULATOR REDD-RELATED"/>
    <property type="match status" value="1"/>
</dbReference>
<dbReference type="GO" id="GO:0006355">
    <property type="term" value="P:regulation of DNA-templated transcription"/>
    <property type="evidence" value="ECO:0007669"/>
    <property type="project" value="InterPro"/>
</dbReference>
<dbReference type="SMART" id="SM01043">
    <property type="entry name" value="BTAD"/>
    <property type="match status" value="1"/>
</dbReference>
<dbReference type="PANTHER" id="PTHR35807:SF1">
    <property type="entry name" value="TRANSCRIPTIONAL REGULATOR REDD"/>
    <property type="match status" value="1"/>
</dbReference>
<feature type="domain" description="OmpR/PhoB-type" evidence="8">
    <location>
        <begin position="9"/>
        <end position="114"/>
    </location>
</feature>
<gene>
    <name evidence="9" type="ORF">AQ490_18560</name>
</gene>
<evidence type="ECO:0000256" key="5">
    <source>
        <dbReference type="ARBA" id="ARBA00023163"/>
    </source>
</evidence>
<dbReference type="GO" id="GO:0003677">
    <property type="term" value="F:DNA binding"/>
    <property type="evidence" value="ECO:0007669"/>
    <property type="project" value="UniProtKB-UniRule"/>
</dbReference>
<name>A0A0T6LUR4_WENVI</name>
<dbReference type="Gene3D" id="3.40.50.300">
    <property type="entry name" value="P-loop containing nucleotide triphosphate hydrolases"/>
    <property type="match status" value="1"/>
</dbReference>
<keyword evidence="2" id="KW-0902">Two-component regulatory system</keyword>
<dbReference type="PRINTS" id="PR00364">
    <property type="entry name" value="DISEASERSIST"/>
</dbReference>
<evidence type="ECO:0000256" key="1">
    <source>
        <dbReference type="ARBA" id="ARBA00005820"/>
    </source>
</evidence>